<reference evidence="2 3" key="1">
    <citation type="journal article" date="2019" name="Int. J. Syst. Evol. Microbiol.">
        <title>Undibacterium piscinae sp. nov., isolated from Korean shiner intestine.</title>
        <authorList>
            <person name="Lee S.Y."/>
            <person name="Kang W."/>
            <person name="Kim P.S."/>
            <person name="Kim H.S."/>
            <person name="Sung H."/>
            <person name="Shin N.R."/>
            <person name="Whon T.W."/>
            <person name="Yun J.H."/>
            <person name="Lee J.Y."/>
            <person name="Lee J.Y."/>
            <person name="Jung M.J."/>
            <person name="Jeong Y.S."/>
            <person name="Tak E.J."/>
            <person name="Han J.E."/>
            <person name="Hyun D.W."/>
            <person name="Kang M.S."/>
            <person name="Lee K.E."/>
            <person name="Lee B.H."/>
            <person name="Bae J.W."/>
        </authorList>
    </citation>
    <scope>NUCLEOTIDE SEQUENCE [LARGE SCALE GENOMIC DNA]</scope>
    <source>
        <strain evidence="2 3">S11R28</strain>
    </source>
</reference>
<dbReference type="SMART" id="SM00028">
    <property type="entry name" value="TPR"/>
    <property type="match status" value="2"/>
</dbReference>
<dbReference type="InterPro" id="IPR011990">
    <property type="entry name" value="TPR-like_helical_dom_sf"/>
</dbReference>
<evidence type="ECO:0000256" key="1">
    <source>
        <dbReference type="PROSITE-ProRule" id="PRU00339"/>
    </source>
</evidence>
<name>A0A6M4A4D5_9BURK</name>
<keyword evidence="1" id="KW-0802">TPR repeat</keyword>
<dbReference type="InterPro" id="IPR052943">
    <property type="entry name" value="TMTC_O-mannosyl-trnsfr"/>
</dbReference>
<dbReference type="EMBL" id="CP051152">
    <property type="protein sequence ID" value="QJQ05798.1"/>
    <property type="molecule type" value="Genomic_DNA"/>
</dbReference>
<dbReference type="PROSITE" id="PS50005">
    <property type="entry name" value="TPR"/>
    <property type="match status" value="1"/>
</dbReference>
<sequence length="414" mass="47132">MPVWQRPHQLPARKFYRSCNKPWPSIRTGRASAFLTVRKRFAEAELVYLQALAQAPESAAAWSNFGMLLACMQRDSEAEECYRSALELDENYAKARFNLAYILLRQGRFEEGWHCLEARVWCEVWARNFDFPRWQGQALVGKSVLIGFEAGHGDMIQFCRYAQVLKNMGASSITLVCHSSLKSLFGSLSGVDQVFDFNEALPDSAWDYWMPPMSLPYYCQTRLATIPAQIPYLSAEPQRIDGWSRRLPVNDACQLRVGLAWQGNPRFENDADRSLASVALLRPLMDVAGVQFVSLQKGPGQDQLPREGFDVLPLGAELEDFADTAALIANLDLVISVDTAVAHLAGAMGKACWLLLPDYRTDWRWLTDRLDTPWYPQMRLFRQRHRGDWPEVIATVATALRELADRSERDLRFC</sequence>
<proteinExistence type="predicted"/>
<dbReference type="Gene3D" id="1.25.40.10">
    <property type="entry name" value="Tetratricopeptide repeat domain"/>
    <property type="match status" value="1"/>
</dbReference>
<dbReference type="KEGG" id="upi:EJG51_007995"/>
<gene>
    <name evidence="2" type="ORF">EJG51_007995</name>
</gene>
<protein>
    <submittedName>
        <fullName evidence="2">Tetratricopeptide repeat protein</fullName>
    </submittedName>
</protein>
<evidence type="ECO:0000313" key="3">
    <source>
        <dbReference type="Proteomes" id="UP000274350"/>
    </source>
</evidence>
<dbReference type="SUPFAM" id="SSF48452">
    <property type="entry name" value="TPR-like"/>
    <property type="match status" value="1"/>
</dbReference>
<dbReference type="Gene3D" id="3.40.50.2000">
    <property type="entry name" value="Glycogen Phosphorylase B"/>
    <property type="match status" value="1"/>
</dbReference>
<accession>A0A6M4A4D5</accession>
<keyword evidence="3" id="KW-1185">Reference proteome</keyword>
<dbReference type="SUPFAM" id="SSF53756">
    <property type="entry name" value="UDP-Glycosyltransferase/glycogen phosphorylase"/>
    <property type="match status" value="1"/>
</dbReference>
<dbReference type="Pfam" id="PF13414">
    <property type="entry name" value="TPR_11"/>
    <property type="match status" value="1"/>
</dbReference>
<dbReference type="InterPro" id="IPR019734">
    <property type="entry name" value="TPR_rpt"/>
</dbReference>
<organism evidence="2 3">
    <name type="scientific">Undibacterium piscinae</name>
    <dbReference type="NCBI Taxonomy" id="2495591"/>
    <lineage>
        <taxon>Bacteria</taxon>
        <taxon>Pseudomonadati</taxon>
        <taxon>Pseudomonadota</taxon>
        <taxon>Betaproteobacteria</taxon>
        <taxon>Burkholderiales</taxon>
        <taxon>Oxalobacteraceae</taxon>
        <taxon>Undibacterium</taxon>
    </lineage>
</organism>
<dbReference type="PANTHER" id="PTHR44809:SF1">
    <property type="entry name" value="PROTEIN O-MANNOSYL-TRANSFERASE TMTC1"/>
    <property type="match status" value="1"/>
</dbReference>
<evidence type="ECO:0000313" key="2">
    <source>
        <dbReference type="EMBL" id="QJQ05798.1"/>
    </source>
</evidence>
<dbReference type="AlphaFoldDB" id="A0A6M4A4D5"/>
<dbReference type="PANTHER" id="PTHR44809">
    <property type="match status" value="1"/>
</dbReference>
<feature type="repeat" description="TPR" evidence="1">
    <location>
        <begin position="59"/>
        <end position="92"/>
    </location>
</feature>
<dbReference type="Proteomes" id="UP000274350">
    <property type="component" value="Chromosome"/>
</dbReference>